<feature type="transmembrane region" description="Helical" evidence="5">
    <location>
        <begin position="98"/>
        <end position="118"/>
    </location>
</feature>
<dbReference type="InterPro" id="IPR006214">
    <property type="entry name" value="Bax_inhibitor_1-related"/>
</dbReference>
<feature type="transmembrane region" description="Helical" evidence="5">
    <location>
        <begin position="38"/>
        <end position="59"/>
    </location>
</feature>
<dbReference type="Pfam" id="PF01027">
    <property type="entry name" value="Bax1-I"/>
    <property type="match status" value="1"/>
</dbReference>
<evidence type="ECO:0000256" key="3">
    <source>
        <dbReference type="ARBA" id="ARBA00022989"/>
    </source>
</evidence>
<dbReference type="GO" id="GO:0016020">
    <property type="term" value="C:membrane"/>
    <property type="evidence" value="ECO:0007669"/>
    <property type="project" value="UniProtKB-SubCell"/>
</dbReference>
<evidence type="ECO:0000313" key="7">
    <source>
        <dbReference type="Proteomes" id="UP000826271"/>
    </source>
</evidence>
<proteinExistence type="inferred from homology"/>
<accession>A0AAV6WXC7</accession>
<feature type="transmembrane region" description="Helical" evidence="5">
    <location>
        <begin position="154"/>
        <end position="173"/>
    </location>
</feature>
<comment type="subcellular location">
    <subcellularLocation>
        <location evidence="1">Membrane</location>
        <topology evidence="1">Multi-pass membrane protein</topology>
    </subcellularLocation>
</comment>
<keyword evidence="2 5" id="KW-0812">Transmembrane</keyword>
<dbReference type="PANTHER" id="PTHR23291">
    <property type="entry name" value="BAX INHIBITOR-RELATED"/>
    <property type="match status" value="1"/>
</dbReference>
<organism evidence="6 7">
    <name type="scientific">Buddleja alternifolia</name>
    <dbReference type="NCBI Taxonomy" id="168488"/>
    <lineage>
        <taxon>Eukaryota</taxon>
        <taxon>Viridiplantae</taxon>
        <taxon>Streptophyta</taxon>
        <taxon>Embryophyta</taxon>
        <taxon>Tracheophyta</taxon>
        <taxon>Spermatophyta</taxon>
        <taxon>Magnoliopsida</taxon>
        <taxon>eudicotyledons</taxon>
        <taxon>Gunneridae</taxon>
        <taxon>Pentapetalae</taxon>
        <taxon>asterids</taxon>
        <taxon>lamiids</taxon>
        <taxon>Lamiales</taxon>
        <taxon>Scrophulariaceae</taxon>
        <taxon>Buddlejeae</taxon>
        <taxon>Buddleja</taxon>
    </lineage>
</organism>
<evidence type="ECO:0000256" key="4">
    <source>
        <dbReference type="ARBA" id="ARBA00023136"/>
    </source>
</evidence>
<evidence type="ECO:0000313" key="6">
    <source>
        <dbReference type="EMBL" id="KAG8373107.1"/>
    </source>
</evidence>
<dbReference type="EMBL" id="WHWC01000012">
    <property type="protein sequence ID" value="KAG8373107.1"/>
    <property type="molecule type" value="Genomic_DNA"/>
</dbReference>
<keyword evidence="4 5" id="KW-0472">Membrane</keyword>
<dbReference type="AlphaFoldDB" id="A0AAV6WXC7"/>
<keyword evidence="7" id="KW-1185">Reference proteome</keyword>
<protein>
    <submittedName>
        <fullName evidence="6">Uncharacterized protein</fullName>
    </submittedName>
</protein>
<feature type="transmembrane region" description="Helical" evidence="5">
    <location>
        <begin position="180"/>
        <end position="198"/>
    </location>
</feature>
<name>A0AAV6WXC7_9LAMI</name>
<gene>
    <name evidence="6" type="ORF">BUALT_Bualt12G0136200</name>
</gene>
<sequence>MQTMKKNDVVDVERGTNGKLYPSMEENPQLRWAFIRKVYSILCIQLLLTFGIAITMFLVDPIHDFMRAKYGKYVMIASIIVTIILLILMHIFSTRHPWNHLLLFLFTIAVACTVGAVCTTRKGQAVLVAAGLTLLIVIALTIFTFVAAKRGMDLSPFLLCALLLLFAFGLLRFAMPKEKLLHQVLGCVGALVFSGFIIYDTDNIIKRFDYDQYIEAAAGLYLDIINLFMALLSIGR</sequence>
<reference evidence="6" key="1">
    <citation type="submission" date="2019-10" db="EMBL/GenBank/DDBJ databases">
        <authorList>
            <person name="Zhang R."/>
            <person name="Pan Y."/>
            <person name="Wang J."/>
            <person name="Ma R."/>
            <person name="Yu S."/>
        </authorList>
    </citation>
    <scope>NUCLEOTIDE SEQUENCE</scope>
    <source>
        <strain evidence="6">LA-IB0</strain>
        <tissue evidence="6">Leaf</tissue>
    </source>
</reference>
<dbReference type="PANTHER" id="PTHR23291:SF121">
    <property type="entry name" value="BI1-LIKE PROTEIN"/>
    <property type="match status" value="1"/>
</dbReference>
<evidence type="ECO:0000256" key="5">
    <source>
        <dbReference type="RuleBase" id="RU004379"/>
    </source>
</evidence>
<comment type="similarity">
    <text evidence="5">Belongs to the BI1 family.</text>
</comment>
<evidence type="ECO:0000256" key="1">
    <source>
        <dbReference type="ARBA" id="ARBA00004141"/>
    </source>
</evidence>
<evidence type="ECO:0000256" key="2">
    <source>
        <dbReference type="ARBA" id="ARBA00022692"/>
    </source>
</evidence>
<feature type="transmembrane region" description="Helical" evidence="5">
    <location>
        <begin position="125"/>
        <end position="148"/>
    </location>
</feature>
<comment type="caution">
    <text evidence="6">The sequence shown here is derived from an EMBL/GenBank/DDBJ whole genome shotgun (WGS) entry which is preliminary data.</text>
</comment>
<keyword evidence="3 5" id="KW-1133">Transmembrane helix</keyword>
<feature type="transmembrane region" description="Helical" evidence="5">
    <location>
        <begin position="218"/>
        <end position="235"/>
    </location>
</feature>
<feature type="transmembrane region" description="Helical" evidence="5">
    <location>
        <begin position="71"/>
        <end position="92"/>
    </location>
</feature>
<dbReference type="Proteomes" id="UP000826271">
    <property type="component" value="Unassembled WGS sequence"/>
</dbReference>